<reference evidence="4" key="1">
    <citation type="journal article" date="2019" name="Int. J. Syst. Evol. Microbiol.">
        <title>The Global Catalogue of Microorganisms (GCM) 10K type strain sequencing project: providing services to taxonomists for standard genome sequencing and annotation.</title>
        <authorList>
            <consortium name="The Broad Institute Genomics Platform"/>
            <consortium name="The Broad Institute Genome Sequencing Center for Infectious Disease"/>
            <person name="Wu L."/>
            <person name="Ma J."/>
        </authorList>
    </citation>
    <scope>NUCLEOTIDE SEQUENCE [LARGE SCALE GENOMIC DNA]</scope>
    <source>
        <strain evidence="4">CCUG 62982</strain>
    </source>
</reference>
<keyword evidence="1" id="KW-0175">Coiled coil</keyword>
<keyword evidence="2" id="KW-0732">Signal</keyword>
<feature type="chain" id="PRO_5045300002" evidence="2">
    <location>
        <begin position="29"/>
        <end position="245"/>
    </location>
</feature>
<evidence type="ECO:0000256" key="1">
    <source>
        <dbReference type="SAM" id="Coils"/>
    </source>
</evidence>
<evidence type="ECO:0000313" key="4">
    <source>
        <dbReference type="Proteomes" id="UP001596977"/>
    </source>
</evidence>
<evidence type="ECO:0000256" key="2">
    <source>
        <dbReference type="SAM" id="SignalP"/>
    </source>
</evidence>
<protein>
    <submittedName>
        <fullName evidence="3">P-type conjugative transfer protein TrbJ</fullName>
    </submittedName>
</protein>
<comment type="caution">
    <text evidence="3">The sequence shown here is derived from an EMBL/GenBank/DDBJ whole genome shotgun (WGS) entry which is preliminary data.</text>
</comment>
<dbReference type="NCBIfam" id="NF010448">
    <property type="entry name" value="PRK13874.1"/>
    <property type="match status" value="1"/>
</dbReference>
<dbReference type="InterPro" id="IPR014147">
    <property type="entry name" value="T4SS_TrbJ"/>
</dbReference>
<dbReference type="PROSITE" id="PS51257">
    <property type="entry name" value="PROKAR_LIPOPROTEIN"/>
    <property type="match status" value="1"/>
</dbReference>
<keyword evidence="4" id="KW-1185">Reference proteome</keyword>
<organism evidence="3 4">
    <name type="scientific">Sphingomonas canadensis</name>
    <dbReference type="NCBI Taxonomy" id="1219257"/>
    <lineage>
        <taxon>Bacteria</taxon>
        <taxon>Pseudomonadati</taxon>
        <taxon>Pseudomonadota</taxon>
        <taxon>Alphaproteobacteria</taxon>
        <taxon>Sphingomonadales</taxon>
        <taxon>Sphingomonadaceae</taxon>
        <taxon>Sphingomonas</taxon>
    </lineage>
</organism>
<proteinExistence type="predicted"/>
<dbReference type="EMBL" id="JBHTJG010000001">
    <property type="protein sequence ID" value="MFD0945032.1"/>
    <property type="molecule type" value="Genomic_DNA"/>
</dbReference>
<dbReference type="NCBIfam" id="TIGR02780">
    <property type="entry name" value="TrbJ_Ti"/>
    <property type="match status" value="1"/>
</dbReference>
<feature type="coiled-coil region" evidence="1">
    <location>
        <begin position="42"/>
        <end position="101"/>
    </location>
</feature>
<dbReference type="RefSeq" id="WP_264943032.1">
    <property type="nucleotide sequence ID" value="NZ_JAPDRA010000001.1"/>
</dbReference>
<gene>
    <name evidence="3" type="primary">trbJ</name>
    <name evidence="3" type="ORF">ACFQ1E_01635</name>
</gene>
<sequence>MRTCSFKKFLLASALGIACTAVATPASAQISVFDPTNYSQNLLSAARALEQINNQIQSLQNEAAMLQNMAKNLKPTDFPQLQALTERLKQIDQLMARAQAVDFRVDSIDDQLRKLFPQGFDQALTSNAQVQAAKARLDAQMAAYQQTMRVQAQVVENVRADVETLNAITARSQGAEGALQVGQATNQLLALLAKQQLQIQNLMAAQYRAEAIEAARRAKAEADARAATKKFLGSGSAYTSQPPGN</sequence>
<name>A0ABW3H2E9_9SPHN</name>
<dbReference type="Proteomes" id="UP001596977">
    <property type="component" value="Unassembled WGS sequence"/>
</dbReference>
<feature type="signal peptide" evidence="2">
    <location>
        <begin position="1"/>
        <end position="28"/>
    </location>
</feature>
<evidence type="ECO:0000313" key="3">
    <source>
        <dbReference type="EMBL" id="MFD0945032.1"/>
    </source>
</evidence>
<accession>A0ABW3H2E9</accession>